<keyword evidence="3" id="KW-1185">Reference proteome</keyword>
<accession>A0AAW1WY93</accession>
<evidence type="ECO:0008006" key="4">
    <source>
        <dbReference type="Google" id="ProtNLM"/>
    </source>
</evidence>
<reference evidence="2 3" key="1">
    <citation type="journal article" date="2023" name="G3 (Bethesda)">
        <title>A chromosome-length genome assembly and annotation of blackberry (Rubus argutus, cv. 'Hillquist').</title>
        <authorList>
            <person name="Bruna T."/>
            <person name="Aryal R."/>
            <person name="Dudchenko O."/>
            <person name="Sargent D.J."/>
            <person name="Mead D."/>
            <person name="Buti M."/>
            <person name="Cavallini A."/>
            <person name="Hytonen T."/>
            <person name="Andres J."/>
            <person name="Pham M."/>
            <person name="Weisz D."/>
            <person name="Mascagni F."/>
            <person name="Usai G."/>
            <person name="Natali L."/>
            <person name="Bassil N."/>
            <person name="Fernandez G.E."/>
            <person name="Lomsadze A."/>
            <person name="Armour M."/>
            <person name="Olukolu B."/>
            <person name="Poorten T."/>
            <person name="Britton C."/>
            <person name="Davik J."/>
            <person name="Ashrafi H."/>
            <person name="Aiden E.L."/>
            <person name="Borodovsky M."/>
            <person name="Worthington M."/>
        </authorList>
    </citation>
    <scope>NUCLEOTIDE SEQUENCE [LARGE SCALE GENOMIC DNA]</scope>
    <source>
        <strain evidence="2">PI 553951</strain>
    </source>
</reference>
<protein>
    <recommendedName>
        <fullName evidence="4">DUF4283 domain-containing protein</fullName>
    </recommendedName>
</protein>
<evidence type="ECO:0000256" key="1">
    <source>
        <dbReference type="SAM" id="MobiDB-lite"/>
    </source>
</evidence>
<feature type="compositionally biased region" description="Polar residues" evidence="1">
    <location>
        <begin position="810"/>
        <end position="822"/>
    </location>
</feature>
<feature type="compositionally biased region" description="Basic and acidic residues" evidence="1">
    <location>
        <begin position="756"/>
        <end position="771"/>
    </location>
</feature>
<name>A0AAW1WY93_RUBAR</name>
<dbReference type="EMBL" id="JBEDUW010000005">
    <property type="protein sequence ID" value="KAK9928971.1"/>
    <property type="molecule type" value="Genomic_DNA"/>
</dbReference>
<evidence type="ECO:0000313" key="2">
    <source>
        <dbReference type="EMBL" id="KAK9928971.1"/>
    </source>
</evidence>
<evidence type="ECO:0000313" key="3">
    <source>
        <dbReference type="Proteomes" id="UP001457282"/>
    </source>
</evidence>
<sequence length="834" mass="93595">MERERVRDRGQVRESEREGGVRLGTGSLKLIPSVFSVEFKRFSIEIDRKSRGDIITITERSRLKNFQIGIGLGCAVWLIDQLSKARLAGEQIFCKVYRGNNYSFWVEKYKNLNGSFLKLSVCGRNGFVETIILPKGQREEGWIKMEVNLSTFMFGKSKEVSEQFPEKVAFQNSKEQSSKEVSDDKCKFLKNREVEKVFRNQTVSLQSPDEFQDKWGCAVVCERQLVHQSWKNIEVCLSRWLGREVELVPYQNNRAFFVCKTCEEAEMIAKQKKLPVKGQSDVFLFEWVHGLTNNWKKVVSYGGWIVVKGLPLHWWSSKFFKLIGDTCGGFIEVDKRTENFKLLFEARIKVKENGIGFLPESIKLTEGDQSYIIRIQPLSRAIQPVNVRRSEEHLLVLGENSFSEAGAGSFFGVSVDRNGGRRSSICLPASLNVPVGELTQFGAIRGNGLMEDVQKVSDEVLENRLEDTRSSWKNKEQSREGKKLGTEFSIRNNVHMVLNAGGALVLNKTAKYPEGIGSLPLLGPNKKKFGPEFHLARSETLAVGSLPSAEVENRTLPRRRSEGDLFKSKRVTGRSPIATPSFFRKFGQGQRLKIKVLKPIDFESRKTQPADVGVSVLVDNNLVLWVDDDDIEEESLIKNNWLSEDLQQVSSGIGPKGVSAKEDEEGVSFEEELEKEERDWSSNLFVGEDVIDRYEEGIGLSAQVLDGLLCSEVESEFSEDDLSSIEGDKVVDPLEDKGFSLGDFLLNPADGSGQEVPKETEGKSEALGSSKEKVVGVVEKVTQLDNLGEVSCSPQLIKQYKRRKGGSVKGGTSHNQRLSSAFQHVGKLGRTGKR</sequence>
<feature type="region of interest" description="Disordered" evidence="1">
    <location>
        <begin position="802"/>
        <end position="834"/>
    </location>
</feature>
<dbReference type="PANTHER" id="PTHR34427">
    <property type="entry name" value="DUF4283 DOMAIN PROTEIN"/>
    <property type="match status" value="1"/>
</dbReference>
<proteinExistence type="predicted"/>
<dbReference type="Proteomes" id="UP001457282">
    <property type="component" value="Unassembled WGS sequence"/>
</dbReference>
<feature type="region of interest" description="Disordered" evidence="1">
    <location>
        <begin position="748"/>
        <end position="771"/>
    </location>
</feature>
<dbReference type="AlphaFoldDB" id="A0AAW1WY93"/>
<comment type="caution">
    <text evidence="2">The sequence shown here is derived from an EMBL/GenBank/DDBJ whole genome shotgun (WGS) entry which is preliminary data.</text>
</comment>
<dbReference type="PANTHER" id="PTHR34427:SF5">
    <property type="entry name" value="DUF4283 DOMAIN-CONTAINING PROTEIN"/>
    <property type="match status" value="1"/>
</dbReference>
<organism evidence="2 3">
    <name type="scientific">Rubus argutus</name>
    <name type="common">Southern blackberry</name>
    <dbReference type="NCBI Taxonomy" id="59490"/>
    <lineage>
        <taxon>Eukaryota</taxon>
        <taxon>Viridiplantae</taxon>
        <taxon>Streptophyta</taxon>
        <taxon>Embryophyta</taxon>
        <taxon>Tracheophyta</taxon>
        <taxon>Spermatophyta</taxon>
        <taxon>Magnoliopsida</taxon>
        <taxon>eudicotyledons</taxon>
        <taxon>Gunneridae</taxon>
        <taxon>Pentapetalae</taxon>
        <taxon>rosids</taxon>
        <taxon>fabids</taxon>
        <taxon>Rosales</taxon>
        <taxon>Rosaceae</taxon>
        <taxon>Rosoideae</taxon>
        <taxon>Rosoideae incertae sedis</taxon>
        <taxon>Rubus</taxon>
    </lineage>
</organism>
<gene>
    <name evidence="2" type="ORF">M0R45_026082</name>
</gene>